<proteinExistence type="predicted"/>
<gene>
    <name evidence="1" type="ORF">BAE44_0015172</name>
</gene>
<evidence type="ECO:0000313" key="2">
    <source>
        <dbReference type="Proteomes" id="UP000095767"/>
    </source>
</evidence>
<organism evidence="1 2">
    <name type="scientific">Dichanthelium oligosanthes</name>
    <dbReference type="NCBI Taxonomy" id="888268"/>
    <lineage>
        <taxon>Eukaryota</taxon>
        <taxon>Viridiplantae</taxon>
        <taxon>Streptophyta</taxon>
        <taxon>Embryophyta</taxon>
        <taxon>Tracheophyta</taxon>
        <taxon>Spermatophyta</taxon>
        <taxon>Magnoliopsida</taxon>
        <taxon>Liliopsida</taxon>
        <taxon>Poales</taxon>
        <taxon>Poaceae</taxon>
        <taxon>PACMAD clade</taxon>
        <taxon>Panicoideae</taxon>
        <taxon>Panicodae</taxon>
        <taxon>Paniceae</taxon>
        <taxon>Dichantheliinae</taxon>
        <taxon>Dichanthelium</taxon>
    </lineage>
</organism>
<accession>A0A1E5VF88</accession>
<protein>
    <submittedName>
        <fullName evidence="1">Uncharacterized protein</fullName>
    </submittedName>
</protein>
<dbReference type="AlphaFoldDB" id="A0A1E5VF88"/>
<dbReference type="OrthoDB" id="884464at2759"/>
<comment type="caution">
    <text evidence="1">The sequence shown here is derived from an EMBL/GenBank/DDBJ whole genome shotgun (WGS) entry which is preliminary data.</text>
</comment>
<dbReference type="EMBL" id="LWDX02041604">
    <property type="protein sequence ID" value="OEL23808.1"/>
    <property type="molecule type" value="Genomic_DNA"/>
</dbReference>
<name>A0A1E5VF88_9POAL</name>
<keyword evidence="2" id="KW-1185">Reference proteome</keyword>
<sequence>MVKSSTSGRPLCHDAYVVVHAASSFAPTRVDDDADCHGFTYWAEAVRVVLPAGAPALDVEICRARGGGGDGGRAEPVAAACIPIEDFTMGPSGHLHCLSYWLIDSGCCRVCCRNGIVNITMKGLDSAPTMRTLS</sequence>
<reference evidence="1 2" key="1">
    <citation type="submission" date="2016-09" db="EMBL/GenBank/DDBJ databases">
        <title>The draft genome of Dichanthelium oligosanthes: A C3 panicoid grass species.</title>
        <authorList>
            <person name="Studer A.J."/>
            <person name="Schnable J.C."/>
            <person name="Brutnell T.P."/>
        </authorList>
    </citation>
    <scope>NUCLEOTIDE SEQUENCE [LARGE SCALE GENOMIC DNA]</scope>
    <source>
        <strain evidence="2">cv. Kellogg 1175</strain>
        <tissue evidence="1">Leaf</tissue>
    </source>
</reference>
<dbReference type="Proteomes" id="UP000095767">
    <property type="component" value="Unassembled WGS sequence"/>
</dbReference>
<evidence type="ECO:0000313" key="1">
    <source>
        <dbReference type="EMBL" id="OEL23808.1"/>
    </source>
</evidence>